<evidence type="ECO:0000313" key="3">
    <source>
        <dbReference type="EMBL" id="TSE35131.1"/>
    </source>
</evidence>
<feature type="compositionally biased region" description="Basic and acidic residues" evidence="1">
    <location>
        <begin position="422"/>
        <end position="466"/>
    </location>
</feature>
<evidence type="ECO:0000313" key="4">
    <source>
        <dbReference type="Proteomes" id="UP000318294"/>
    </source>
</evidence>
<keyword evidence="4" id="KW-1185">Reference proteome</keyword>
<dbReference type="RefSeq" id="WP_144327906.1">
    <property type="nucleotide sequence ID" value="NZ_VJON01000010.1"/>
</dbReference>
<protein>
    <recommendedName>
        <fullName evidence="2">Large polyvalent protein-associated domain-containing protein</fullName>
    </recommendedName>
</protein>
<dbReference type="Pfam" id="PF18821">
    <property type="entry name" value="LPD7"/>
    <property type="match status" value="1"/>
</dbReference>
<dbReference type="Proteomes" id="UP000318294">
    <property type="component" value="Unassembled WGS sequence"/>
</dbReference>
<organism evidence="3 4">
    <name type="scientific">Tepidimonas charontis</name>
    <dbReference type="NCBI Taxonomy" id="2267262"/>
    <lineage>
        <taxon>Bacteria</taxon>
        <taxon>Pseudomonadati</taxon>
        <taxon>Pseudomonadota</taxon>
        <taxon>Betaproteobacteria</taxon>
        <taxon>Burkholderiales</taxon>
        <taxon>Tepidimonas</taxon>
    </lineage>
</organism>
<dbReference type="EMBL" id="VJON01000010">
    <property type="protein sequence ID" value="TSE35131.1"/>
    <property type="molecule type" value="Genomic_DNA"/>
</dbReference>
<name>A0A554XH24_9BURK</name>
<reference evidence="3 4" key="1">
    <citation type="submission" date="2019-07" db="EMBL/GenBank/DDBJ databases">
        <title>Tepidimonas charontis SPSP-6 draft genome.</title>
        <authorList>
            <person name="Da Costa M.S."/>
            <person name="Froufe H.J.C."/>
            <person name="Egas C."/>
            <person name="Albuquerque L."/>
        </authorList>
    </citation>
    <scope>NUCLEOTIDE SEQUENCE [LARGE SCALE GENOMIC DNA]</scope>
    <source>
        <strain evidence="3 4">SPSP-6</strain>
    </source>
</reference>
<accession>A0A554XH24</accession>
<feature type="region of interest" description="Disordered" evidence="1">
    <location>
        <begin position="422"/>
        <end position="487"/>
    </location>
</feature>
<evidence type="ECO:0000259" key="2">
    <source>
        <dbReference type="Pfam" id="PF18821"/>
    </source>
</evidence>
<evidence type="ECO:0000256" key="1">
    <source>
        <dbReference type="SAM" id="MobiDB-lite"/>
    </source>
</evidence>
<dbReference type="AlphaFoldDB" id="A0A554XH24"/>
<comment type="caution">
    <text evidence="3">The sequence shown here is derived from an EMBL/GenBank/DDBJ whole genome shotgun (WGS) entry which is preliminary data.</text>
</comment>
<dbReference type="InterPro" id="IPR040677">
    <property type="entry name" value="LPD7"/>
</dbReference>
<sequence length="487" mass="54817">METLLTPEQERRVAVFQRYEKIAAPVRELRNGKIAEFEKEWSDRMMNFIIESDQNRYDRMKALQDRGISETAARARVALEIAVEFESLTAEKDAAARKLDESLEKPMRWRDFVKQELDETPGDPVLMSLLEEADKVDHDLAVDGFLKSPPPERVLSDLTAIEEEKGVAFKRGMQTVFRDAGPRLDVFKLDDRDIEAALKVAAQKFDPEKGLLLTGDTAFKTRAAEIAGKLGLKLRNTEPEVLMAWARGAEKNPQLSKSVAPSVARGIEGDERQPEINRYRGEQLLRIAPETALAWGDDIEKHGLTFEALGVRDGFVAVKMPADRMEKAFENWRSLDKAVMDELQKADLSKPDGGLKLSDNARRVLVEREMISEDGTLKPAGVDVVLLRDDHVLRSREDAKLKQIFAPGADLKTSHEFVREAAGELRGGRKRAPVQERAEAQEQIEKAEEKSAQQQDEKQQEVKSEELTVDAPKPRAKKKEVDLGIGM</sequence>
<feature type="domain" description="Large polyvalent protein-associated" evidence="2">
    <location>
        <begin position="164"/>
        <end position="242"/>
    </location>
</feature>
<dbReference type="OrthoDB" id="9147046at2"/>
<gene>
    <name evidence="3" type="ORF">Tchar_00920</name>
</gene>
<proteinExistence type="predicted"/>